<dbReference type="KEGG" id="clw:CLAC_12040"/>
<dbReference type="Proteomes" id="UP000058446">
    <property type="component" value="Chromosome"/>
</dbReference>
<dbReference type="AlphaFoldDB" id="A0A0K2H2Y0"/>
<dbReference type="OrthoDB" id="5512013at2"/>
<dbReference type="EMBL" id="CP006841">
    <property type="protein sequence ID" value="ALA68288.1"/>
    <property type="molecule type" value="Genomic_DNA"/>
</dbReference>
<dbReference type="Pfam" id="PF19348">
    <property type="entry name" value="DUF5926"/>
    <property type="match status" value="1"/>
</dbReference>
<evidence type="ECO:0000313" key="3">
    <source>
        <dbReference type="Proteomes" id="UP000058446"/>
    </source>
</evidence>
<keyword evidence="3" id="KW-1185">Reference proteome</keyword>
<gene>
    <name evidence="2" type="ORF">CLAC_12040</name>
</gene>
<name>A0A0K2H2Y0_9CORY</name>
<evidence type="ECO:0000259" key="1">
    <source>
        <dbReference type="Pfam" id="PF19348"/>
    </source>
</evidence>
<dbReference type="RefSeq" id="WP_053413081.1">
    <property type="nucleotide sequence ID" value="NZ_CP006841.1"/>
</dbReference>
<protein>
    <submittedName>
        <fullName evidence="2">Preprotein translocase SecA</fullName>
    </submittedName>
</protein>
<reference evidence="2 3" key="1">
    <citation type="submission" date="2013-10" db="EMBL/GenBank/DDBJ databases">
        <title>Complete genome sequence of Corynebacterium lactis DSM 45799(T), isolated from raw cow milk.</title>
        <authorList>
            <person name="Ruckert C."/>
            <person name="Albersmeier A."/>
            <person name="Lipski A."/>
            <person name="Kalinowski J."/>
        </authorList>
    </citation>
    <scope>NUCLEOTIDE SEQUENCE [LARGE SCALE GENOMIC DNA]</scope>
    <source>
        <strain evidence="2 3">RW2-5</strain>
    </source>
</reference>
<evidence type="ECO:0000313" key="2">
    <source>
        <dbReference type="EMBL" id="ALA68288.1"/>
    </source>
</evidence>
<accession>A0A0K2H2Y0</accession>
<feature type="domain" description="DUF5926" evidence="1">
    <location>
        <begin position="39"/>
        <end position="304"/>
    </location>
</feature>
<dbReference type="STRING" id="1408189.CLAC_12040"/>
<sequence length="305" mass="32747">MGKKSRKKNNQVPEGMSRRQAKLAARAAERAALVGNPRPFAGFDAEADLVAIREFAPAVTVPVTVSGAERTIKICTVLPGGVAALTRAADQGGDALVALQTQARTNDGAADLSRALAWASDAEAGQQLAAATDGEAAPLADVLTGVDLENMVVHQDFEWWLPEGIERTPMIEQNLAVANDALLPSYRLDVKASGAVWWIDPGEPAHIRWIRQEAEKPLLDALARIHAADNLSLGEGTKFAGVFRADGLLVPVWDLDNTKPYDHWVSAIEAADKRIAEALASDAPLTAEERKSRETIVSRQVTLRN</sequence>
<dbReference type="PATRIC" id="fig|1408189.4.peg.2429"/>
<dbReference type="InterPro" id="IPR045970">
    <property type="entry name" value="DUF5926"/>
</dbReference>
<organism evidence="2 3">
    <name type="scientific">Corynebacterium lactis RW2-5</name>
    <dbReference type="NCBI Taxonomy" id="1408189"/>
    <lineage>
        <taxon>Bacteria</taxon>
        <taxon>Bacillati</taxon>
        <taxon>Actinomycetota</taxon>
        <taxon>Actinomycetes</taxon>
        <taxon>Mycobacteriales</taxon>
        <taxon>Corynebacteriaceae</taxon>
        <taxon>Corynebacterium</taxon>
    </lineage>
</organism>
<proteinExistence type="predicted"/>